<reference evidence="2 3" key="1">
    <citation type="submission" date="2017-02" db="EMBL/GenBank/DDBJ databases">
        <authorList>
            <person name="Peterson S.W."/>
        </authorList>
    </citation>
    <scope>NUCLEOTIDE SEQUENCE [LARGE SCALE GENOMIC DNA]</scope>
    <source>
        <strain evidence="2 3">3F5N</strain>
    </source>
</reference>
<proteinExistence type="predicted"/>
<evidence type="ECO:0000313" key="2">
    <source>
        <dbReference type="EMBL" id="SJM57605.1"/>
    </source>
</evidence>
<accession>A0A1R4FNW1</accession>
<dbReference type="InterPro" id="IPR029058">
    <property type="entry name" value="AB_hydrolase_fold"/>
</dbReference>
<dbReference type="GO" id="GO:0008970">
    <property type="term" value="F:phospholipase A1 activity"/>
    <property type="evidence" value="ECO:0007669"/>
    <property type="project" value="UniProtKB-EC"/>
</dbReference>
<sequence length="301" mass="31676">MQIDRIGATSFQPQAAPTPTRFDDDPRVALDWAPPPAAPVQAQAVVSSARSDNVVDLDAARTHLALSADVYNDTPSPPDGWHVAGPDDLDRLRLTPDLLERADSEFRARVYVSDEGGQTRYVVAFRGSQAGEDWLNNGQQALGLSSEHYDKALRIGQRLSAVEADVTLTGHSLGGGMASAASLASGHDADTFNASGLHASTIESAQAGGRPTPDIDAFYLKGDPLSLLQDGGDRIILGGLGAILLGPLGGVAAGWAGDAPEAVGDRIPVSPTPPEDQSWWNWTPGALHGVEWFQSSLDAMR</sequence>
<dbReference type="AlphaFoldDB" id="A0A1R4FNW1"/>
<organism evidence="2 3">
    <name type="scientific">Brevundimonas diminuta 3F5N</name>
    <dbReference type="NCBI Taxonomy" id="1255603"/>
    <lineage>
        <taxon>Bacteria</taxon>
        <taxon>Pseudomonadati</taxon>
        <taxon>Pseudomonadota</taxon>
        <taxon>Alphaproteobacteria</taxon>
        <taxon>Caulobacterales</taxon>
        <taxon>Caulobacteraceae</taxon>
        <taxon>Brevundimonas</taxon>
    </lineage>
</organism>
<name>A0A1R4FNW1_BREDI</name>
<dbReference type="EMBL" id="FUIE01000034">
    <property type="protein sequence ID" value="SJM57605.1"/>
    <property type="molecule type" value="Genomic_DNA"/>
</dbReference>
<feature type="region of interest" description="Disordered" evidence="1">
    <location>
        <begin position="1"/>
        <end position="30"/>
    </location>
</feature>
<evidence type="ECO:0000313" key="3">
    <source>
        <dbReference type="Proteomes" id="UP000195766"/>
    </source>
</evidence>
<dbReference type="RefSeq" id="WP_087139986.1">
    <property type="nucleotide sequence ID" value="NZ_FUIE01000034.1"/>
</dbReference>
<dbReference type="Pfam" id="PF26363">
    <property type="entry name" value="Phospholipase-like"/>
    <property type="match status" value="1"/>
</dbReference>
<dbReference type="Proteomes" id="UP000195766">
    <property type="component" value="Unassembled WGS sequence"/>
</dbReference>
<gene>
    <name evidence="2" type="ORF">FM111_05980</name>
</gene>
<dbReference type="Gene3D" id="3.40.50.1820">
    <property type="entry name" value="alpha/beta hydrolase"/>
    <property type="match status" value="1"/>
</dbReference>
<keyword evidence="2" id="KW-0378">Hydrolase</keyword>
<protein>
    <submittedName>
        <fullName evidence="2">Phospholipase A1</fullName>
        <ecNumber evidence="2">3.1.1.32</ecNumber>
    </submittedName>
</protein>
<dbReference type="OrthoDB" id="7560402at2"/>
<dbReference type="SUPFAM" id="SSF53474">
    <property type="entry name" value="alpha/beta-Hydrolases"/>
    <property type="match status" value="1"/>
</dbReference>
<evidence type="ECO:0000256" key="1">
    <source>
        <dbReference type="SAM" id="MobiDB-lite"/>
    </source>
</evidence>
<dbReference type="EC" id="3.1.1.32" evidence="2"/>